<organism evidence="3 4">
    <name type="scientific">Gorilla gorilla gorilla</name>
    <name type="common">Western lowland gorilla</name>
    <dbReference type="NCBI Taxonomy" id="9595"/>
    <lineage>
        <taxon>Eukaryota</taxon>
        <taxon>Metazoa</taxon>
        <taxon>Chordata</taxon>
        <taxon>Craniata</taxon>
        <taxon>Vertebrata</taxon>
        <taxon>Euteleostomi</taxon>
        <taxon>Mammalia</taxon>
        <taxon>Eutheria</taxon>
        <taxon>Euarchontoglires</taxon>
        <taxon>Primates</taxon>
        <taxon>Haplorrhini</taxon>
        <taxon>Catarrhini</taxon>
        <taxon>Hominidae</taxon>
        <taxon>Gorilla</taxon>
    </lineage>
</organism>
<name>A0A2I2YKD0_GORGO</name>
<accession>A0A2I2YKD0</accession>
<evidence type="ECO:0000256" key="1">
    <source>
        <dbReference type="SAM" id="MobiDB-lite"/>
    </source>
</evidence>
<keyword evidence="4" id="KW-1185">Reference proteome</keyword>
<feature type="transmembrane region" description="Helical" evidence="2">
    <location>
        <begin position="45"/>
        <end position="66"/>
    </location>
</feature>
<feature type="region of interest" description="Disordered" evidence="1">
    <location>
        <begin position="1"/>
        <end position="37"/>
    </location>
</feature>
<evidence type="ECO:0000256" key="2">
    <source>
        <dbReference type="SAM" id="Phobius"/>
    </source>
</evidence>
<sequence>MEMGRVWSHFPRSLGDEGWTWVNSKRSPGDSGGEDQRLEPEIPEVFVLVLICLPGCSAMACSWLIATSASQVQAILLPQLQAPATVPTSIFFVFLDGVSPHCPAWSRTPDLK</sequence>
<keyword evidence="2" id="KW-1133">Transmembrane helix</keyword>
<dbReference type="EMBL" id="CABD030113332">
    <property type="status" value="NOT_ANNOTATED_CDS"/>
    <property type="molecule type" value="Genomic_DNA"/>
</dbReference>
<evidence type="ECO:0000313" key="3">
    <source>
        <dbReference type="Ensembl" id="ENSGGOP00000035385.1"/>
    </source>
</evidence>
<dbReference type="OMA" id="WVNSRRS"/>
<dbReference type="Ensembl" id="ENSGGOT00000064894.1">
    <property type="protein sequence ID" value="ENSGGOP00000046112.1"/>
    <property type="gene ID" value="ENSGGOG00000038665.1"/>
</dbReference>
<reference evidence="3 4" key="2">
    <citation type="journal article" date="2012" name="Nature">
        <title>Insights into hominid evolution from the gorilla genome sequence.</title>
        <authorList>
            <person name="Scally A."/>
            <person name="Dutheil J.Y."/>
            <person name="Hillier L.W."/>
            <person name="Jordan G.E."/>
            <person name="Goodhead I."/>
            <person name="Herrero J."/>
            <person name="Hobolth A."/>
            <person name="Lappalainen T."/>
            <person name="Mailund T."/>
            <person name="Marques-Bonet T."/>
            <person name="McCarthy S."/>
            <person name="Montgomery S.H."/>
            <person name="Schwalie P.C."/>
            <person name="Tang Y.A."/>
            <person name="Ward M.C."/>
            <person name="Xue Y."/>
            <person name="Yngvadottir B."/>
            <person name="Alkan C."/>
            <person name="Andersen L.N."/>
            <person name="Ayub Q."/>
            <person name="Ball E.V."/>
            <person name="Beal K."/>
            <person name="Bradley B.J."/>
            <person name="Chen Y."/>
            <person name="Clee C.M."/>
            <person name="Fitzgerald S."/>
            <person name="Graves T.A."/>
            <person name="Gu Y."/>
            <person name="Heath P."/>
            <person name="Heger A."/>
            <person name="Karakoc E."/>
            <person name="Kolb-Kokocinski A."/>
            <person name="Laird G.K."/>
            <person name="Lunter G."/>
            <person name="Meader S."/>
            <person name="Mort M."/>
            <person name="Mullikin J.C."/>
            <person name="Munch K."/>
            <person name="O'Connor T.D."/>
            <person name="Phillips A.D."/>
            <person name="Prado-Martinez J."/>
            <person name="Rogers A.S."/>
            <person name="Sajjadian S."/>
            <person name="Schmidt D."/>
            <person name="Shaw K."/>
            <person name="Simpson J.T."/>
            <person name="Stenson P.D."/>
            <person name="Turner D.J."/>
            <person name="Vigilant L."/>
            <person name="Vilella A.J."/>
            <person name="Whitener W."/>
            <person name="Zhu B."/>
            <person name="Cooper D.N."/>
            <person name="de Jong P."/>
            <person name="Dermitzakis E.T."/>
            <person name="Eichler E.E."/>
            <person name="Flicek P."/>
            <person name="Goldman N."/>
            <person name="Mundy N.I."/>
            <person name="Ning Z."/>
            <person name="Odom D.T."/>
            <person name="Ponting C.P."/>
            <person name="Quail M.A."/>
            <person name="Ryder O.A."/>
            <person name="Searle S.M."/>
            <person name="Warren W.C."/>
            <person name="Wilson R.K."/>
            <person name="Schierup M.H."/>
            <person name="Rogers J."/>
            <person name="Tyler-Smith C."/>
            <person name="Durbin R."/>
        </authorList>
    </citation>
    <scope>NUCLEOTIDE SEQUENCE [LARGE SCALE GENOMIC DNA]</scope>
</reference>
<dbReference type="Ensembl" id="ENSGGOT00000058980.1">
    <property type="protein sequence ID" value="ENSGGOP00000035385.1"/>
    <property type="gene ID" value="ENSGGOG00000042234.1"/>
</dbReference>
<dbReference type="Bgee" id="ENSGGOG00000038665">
    <property type="expression patterns" value="Expressed in cerebellum and 3 other cell types or tissues"/>
</dbReference>
<protein>
    <submittedName>
        <fullName evidence="3">Uncharacterized protein</fullName>
    </submittedName>
</protein>
<dbReference type="Proteomes" id="UP000001519">
    <property type="component" value="Chromosome 19"/>
</dbReference>
<reference evidence="3" key="3">
    <citation type="submission" date="2025-05" db="UniProtKB">
        <authorList>
            <consortium name="Ensembl"/>
        </authorList>
    </citation>
    <scope>IDENTIFICATION</scope>
</reference>
<dbReference type="GeneTree" id="ENSGT00910000147680"/>
<evidence type="ECO:0000313" key="4">
    <source>
        <dbReference type="Proteomes" id="UP000001519"/>
    </source>
</evidence>
<dbReference type="EMBL" id="CABD030113257">
    <property type="status" value="NOT_ANNOTATED_CDS"/>
    <property type="molecule type" value="Genomic_DNA"/>
</dbReference>
<reference evidence="3 4" key="1">
    <citation type="submission" date="2011-05" db="EMBL/GenBank/DDBJ databases">
        <title>Insights into the evolution of the great apes provided by the gorilla genome.</title>
        <authorList>
            <person name="Scally A."/>
        </authorList>
    </citation>
    <scope>NUCLEOTIDE SEQUENCE [LARGE SCALE GENOMIC DNA]</scope>
</reference>
<dbReference type="AlphaFoldDB" id="A0A2I2YKD0"/>
<keyword evidence="2" id="KW-0472">Membrane</keyword>
<keyword evidence="2" id="KW-0812">Transmembrane</keyword>
<proteinExistence type="predicted"/>